<name>A0AAW1KPQ1_POPJA</name>
<gene>
    <name evidence="1" type="ORF">QE152_g20735</name>
</gene>
<comment type="caution">
    <text evidence="1">The sequence shown here is derived from an EMBL/GenBank/DDBJ whole genome shotgun (WGS) entry which is preliminary data.</text>
</comment>
<keyword evidence="2" id="KW-1185">Reference proteome</keyword>
<proteinExistence type="predicted"/>
<accession>A0AAW1KPQ1</accession>
<dbReference type="EMBL" id="JASPKY010000195">
    <property type="protein sequence ID" value="KAK9721754.1"/>
    <property type="molecule type" value="Genomic_DNA"/>
</dbReference>
<dbReference type="AlphaFoldDB" id="A0AAW1KPQ1"/>
<dbReference type="Proteomes" id="UP001458880">
    <property type="component" value="Unassembled WGS sequence"/>
</dbReference>
<evidence type="ECO:0000313" key="1">
    <source>
        <dbReference type="EMBL" id="KAK9721754.1"/>
    </source>
</evidence>
<evidence type="ECO:0000313" key="2">
    <source>
        <dbReference type="Proteomes" id="UP001458880"/>
    </source>
</evidence>
<protein>
    <submittedName>
        <fullName evidence="1">Uncharacterized protein</fullName>
    </submittedName>
</protein>
<reference evidence="1 2" key="1">
    <citation type="journal article" date="2024" name="BMC Genomics">
        <title>De novo assembly and annotation of Popillia japonica's genome with initial clues to its potential as an invasive pest.</title>
        <authorList>
            <person name="Cucini C."/>
            <person name="Boschi S."/>
            <person name="Funari R."/>
            <person name="Cardaioli E."/>
            <person name="Iannotti N."/>
            <person name="Marturano G."/>
            <person name="Paoli F."/>
            <person name="Bruttini M."/>
            <person name="Carapelli A."/>
            <person name="Frati F."/>
            <person name="Nardi F."/>
        </authorList>
    </citation>
    <scope>NUCLEOTIDE SEQUENCE [LARGE SCALE GENOMIC DNA]</scope>
    <source>
        <strain evidence="1">DMR45628</strain>
    </source>
</reference>
<sequence>MQHTDVNSERTSIRIPIHQRRRILMQHTDVNSERTSIRIPIHFRRPQPINCTPYHRHTLLVLINYKIHAPHHLDKAAIRSCCTQQDQNEGDTEAVGF</sequence>
<organism evidence="1 2">
    <name type="scientific">Popillia japonica</name>
    <name type="common">Japanese beetle</name>
    <dbReference type="NCBI Taxonomy" id="7064"/>
    <lineage>
        <taxon>Eukaryota</taxon>
        <taxon>Metazoa</taxon>
        <taxon>Ecdysozoa</taxon>
        <taxon>Arthropoda</taxon>
        <taxon>Hexapoda</taxon>
        <taxon>Insecta</taxon>
        <taxon>Pterygota</taxon>
        <taxon>Neoptera</taxon>
        <taxon>Endopterygota</taxon>
        <taxon>Coleoptera</taxon>
        <taxon>Polyphaga</taxon>
        <taxon>Scarabaeiformia</taxon>
        <taxon>Scarabaeidae</taxon>
        <taxon>Rutelinae</taxon>
        <taxon>Popillia</taxon>
    </lineage>
</organism>